<dbReference type="RefSeq" id="WP_132479844.1">
    <property type="nucleotide sequence ID" value="NZ_SMKW01000002.1"/>
</dbReference>
<proteinExistence type="predicted"/>
<protein>
    <submittedName>
        <fullName evidence="1">DUF2505 domain-containing protein</fullName>
    </submittedName>
</protein>
<dbReference type="InterPro" id="IPR019639">
    <property type="entry name" value="DUF2505"/>
</dbReference>
<name>A0A4V2YP12_9PSEU</name>
<dbReference type="EMBL" id="SMKW01000002">
    <property type="protein sequence ID" value="TDD55987.1"/>
    <property type="molecule type" value="Genomic_DNA"/>
</dbReference>
<dbReference type="OrthoDB" id="5178774at2"/>
<evidence type="ECO:0000313" key="1">
    <source>
        <dbReference type="EMBL" id="TDD55987.1"/>
    </source>
</evidence>
<dbReference type="AlphaFoldDB" id="A0A4V2YP12"/>
<evidence type="ECO:0000313" key="2">
    <source>
        <dbReference type="Proteomes" id="UP000294947"/>
    </source>
</evidence>
<dbReference type="Proteomes" id="UP000294947">
    <property type="component" value="Unassembled WGS sequence"/>
</dbReference>
<sequence length="168" mass="18333">MTRRIEYRSTYEWPAARVFAVLIDPDYLRERLRVLGGDNELLEHEATETGARFRIRQGVRAEAVPAIARTVVGGDLAIDRAEEWRREADGSFAGEVTAGALVMPRAITAVQRLRASPGGAACEFAVEGEVKVAIPLLGGKLEGLFAGEVRGLLESEHEFTVGWLAEQG</sequence>
<comment type="caution">
    <text evidence="1">The sequence shown here is derived from an EMBL/GenBank/DDBJ whole genome shotgun (WGS) entry which is preliminary data.</text>
</comment>
<gene>
    <name evidence="1" type="ORF">E1288_02180</name>
</gene>
<keyword evidence="2" id="KW-1185">Reference proteome</keyword>
<reference evidence="1 2" key="1">
    <citation type="submission" date="2019-03" db="EMBL/GenBank/DDBJ databases">
        <title>Draft genome sequences of novel Actinobacteria.</title>
        <authorList>
            <person name="Sahin N."/>
            <person name="Ay H."/>
            <person name="Saygin H."/>
        </authorList>
    </citation>
    <scope>NUCLEOTIDE SEQUENCE [LARGE SCALE GENOMIC DNA]</scope>
    <source>
        <strain evidence="1 2">7K502</strain>
    </source>
</reference>
<dbReference type="Pfam" id="PF10698">
    <property type="entry name" value="DUF2505"/>
    <property type="match status" value="1"/>
</dbReference>
<organism evidence="1 2">
    <name type="scientific">Saccharopolyspora elongata</name>
    <dbReference type="NCBI Taxonomy" id="2530387"/>
    <lineage>
        <taxon>Bacteria</taxon>
        <taxon>Bacillati</taxon>
        <taxon>Actinomycetota</taxon>
        <taxon>Actinomycetes</taxon>
        <taxon>Pseudonocardiales</taxon>
        <taxon>Pseudonocardiaceae</taxon>
        <taxon>Saccharopolyspora</taxon>
    </lineage>
</organism>
<accession>A0A4V2YP12</accession>
<dbReference type="SUPFAM" id="SSF55961">
    <property type="entry name" value="Bet v1-like"/>
    <property type="match status" value="1"/>
</dbReference>